<keyword evidence="1" id="KW-0175">Coiled coil</keyword>
<evidence type="ECO:0000313" key="3">
    <source>
        <dbReference type="Proteomes" id="UP001153636"/>
    </source>
</evidence>
<dbReference type="EMBL" id="OV651818">
    <property type="protein sequence ID" value="CAH1112079.1"/>
    <property type="molecule type" value="Genomic_DNA"/>
</dbReference>
<accession>A0A9P0D589</accession>
<organism evidence="2 3">
    <name type="scientific">Psylliodes chrysocephalus</name>
    <dbReference type="NCBI Taxonomy" id="3402493"/>
    <lineage>
        <taxon>Eukaryota</taxon>
        <taxon>Metazoa</taxon>
        <taxon>Ecdysozoa</taxon>
        <taxon>Arthropoda</taxon>
        <taxon>Hexapoda</taxon>
        <taxon>Insecta</taxon>
        <taxon>Pterygota</taxon>
        <taxon>Neoptera</taxon>
        <taxon>Endopterygota</taxon>
        <taxon>Coleoptera</taxon>
        <taxon>Polyphaga</taxon>
        <taxon>Cucujiformia</taxon>
        <taxon>Chrysomeloidea</taxon>
        <taxon>Chrysomelidae</taxon>
        <taxon>Galerucinae</taxon>
        <taxon>Alticini</taxon>
        <taxon>Psylliodes</taxon>
    </lineage>
</organism>
<gene>
    <name evidence="2" type="ORF">PSYICH_LOCUS11819</name>
</gene>
<name>A0A9P0D589_9CUCU</name>
<evidence type="ECO:0000256" key="1">
    <source>
        <dbReference type="SAM" id="Coils"/>
    </source>
</evidence>
<sequence>MESNKDNESKLKEIEIQSDLHQRREEAIQANMKQEIDEAKTQNQKLVLSFDLQQALPIPDLNVGKAFYLRKAWLYNLATATQKCKDVYSANDDSDNDPETFSDLENQAFEDEPSQDELVDDDSENSVCEATDVVKNSNSVAGEVKCGGYVVVNFKKFVAKIISPEGTDYTCKFLRPSLKIKNSYVYLVNDDI</sequence>
<keyword evidence="3" id="KW-1185">Reference proteome</keyword>
<dbReference type="AlphaFoldDB" id="A0A9P0D589"/>
<reference evidence="2" key="1">
    <citation type="submission" date="2022-01" db="EMBL/GenBank/DDBJ databases">
        <authorList>
            <person name="King R."/>
        </authorList>
    </citation>
    <scope>NUCLEOTIDE SEQUENCE</scope>
</reference>
<dbReference type="Proteomes" id="UP001153636">
    <property type="component" value="Chromosome 6"/>
</dbReference>
<feature type="coiled-coil region" evidence="1">
    <location>
        <begin position="22"/>
        <end position="49"/>
    </location>
</feature>
<proteinExistence type="predicted"/>
<protein>
    <submittedName>
        <fullName evidence="2">Uncharacterized protein</fullName>
    </submittedName>
</protein>
<dbReference type="OrthoDB" id="6161684at2759"/>
<evidence type="ECO:0000313" key="2">
    <source>
        <dbReference type="EMBL" id="CAH1112079.1"/>
    </source>
</evidence>